<reference evidence="3" key="1">
    <citation type="submission" date="2016-10" db="EMBL/GenBank/DDBJ databases">
        <authorList>
            <person name="Varghese N."/>
            <person name="Submissions S."/>
        </authorList>
    </citation>
    <scope>NUCLEOTIDE SEQUENCE [LARGE SCALE GENOMIC DNA]</scope>
    <source>
        <strain evidence="3">DSM 10014</strain>
    </source>
</reference>
<dbReference type="InterPro" id="IPR038404">
    <property type="entry name" value="TRAP_DctP_sf"/>
</dbReference>
<accession>A0A1H3E8P7</accession>
<dbReference type="AlphaFoldDB" id="A0A1H3E8P7"/>
<name>A0A1H3E8P7_9RHOB</name>
<dbReference type="RefSeq" id="WP_074637833.1">
    <property type="nucleotide sequence ID" value="NZ_CP160850.1"/>
</dbReference>
<evidence type="ECO:0000313" key="3">
    <source>
        <dbReference type="Proteomes" id="UP000183076"/>
    </source>
</evidence>
<proteinExistence type="predicted"/>
<dbReference type="GO" id="GO:0030313">
    <property type="term" value="C:cell envelope"/>
    <property type="evidence" value="ECO:0007669"/>
    <property type="project" value="UniProtKB-SubCell"/>
</dbReference>
<dbReference type="Gene3D" id="3.40.190.170">
    <property type="entry name" value="Bacterial extracellular solute-binding protein, family 7"/>
    <property type="match status" value="1"/>
</dbReference>
<sequence>MVMAFASTEFGLANEAALAECKKENGVVFGGGYSTSQYYMMCNTPVATYEDIQGKRLRMAGGAWLGT</sequence>
<protein>
    <submittedName>
        <fullName evidence="2">Uncharacterized protein</fullName>
    </submittedName>
</protein>
<dbReference type="GeneID" id="94022554"/>
<evidence type="ECO:0000313" key="2">
    <source>
        <dbReference type="EMBL" id="SDX74294.1"/>
    </source>
</evidence>
<organism evidence="2 3">
    <name type="scientific">Sulfitobacter pontiacus</name>
    <dbReference type="NCBI Taxonomy" id="60137"/>
    <lineage>
        <taxon>Bacteria</taxon>
        <taxon>Pseudomonadati</taxon>
        <taxon>Pseudomonadota</taxon>
        <taxon>Alphaproteobacteria</taxon>
        <taxon>Rhodobacterales</taxon>
        <taxon>Roseobacteraceae</taxon>
        <taxon>Sulfitobacter</taxon>
    </lineage>
</organism>
<dbReference type="Proteomes" id="UP000183076">
    <property type="component" value="Unassembled WGS sequence"/>
</dbReference>
<dbReference type="STRING" id="60137.SAMN04488041_11622"/>
<evidence type="ECO:0000256" key="1">
    <source>
        <dbReference type="ARBA" id="ARBA00004196"/>
    </source>
</evidence>
<dbReference type="EMBL" id="FNNB01000016">
    <property type="protein sequence ID" value="SDX74294.1"/>
    <property type="molecule type" value="Genomic_DNA"/>
</dbReference>
<gene>
    <name evidence="2" type="ORF">SAMN04488041_11622</name>
</gene>
<comment type="subcellular location">
    <subcellularLocation>
        <location evidence="1">Cell envelope</location>
    </subcellularLocation>
</comment>